<sequence length="506" mass="53518">LVLIQPNHPGAMTLGALGFFPLELPVILLALMAVSGRGRVLRVVLVTLLVAGAVLKAADLAMFSAFGRPFDLVTDLPLILSGWELGRGALGVGLAVLAGFGGAVILGALIAALWWATGVWTGFGLRWAGAVALVFAGLAMADGLRAVQLPGAAFTTRLALERVEAVRRTLDDLARFELAAEQDPYTGREALFGRLGGRDVRIVFVESYGRASFDVPAYAETHLATLRGAEGPLLQAGLAVRSGWLTSPISGGQSWLAHGTLASGLRIDGQSRYGAMLASPRRTLFHLAREAGYRTVAVAPGITRDWPEGQRLGFGRIHAAGDLGYRGPAFDWVTVPDQFTLAAADRLMAAVEGPSLAQITLLSSHAPWVPVPRMLPWDSLGDGSGFAAQVEGGETPESVWSDTALIQDAYRRSIDYALQAVTADAARPRARPPLTIVLGDHQPAPFVAQGASRDVPVHLIGPPEVLALFDGWGWTPGFVPDADLAAWPMESFRDRFLDAVSPAAPG</sequence>
<keyword evidence="1" id="KW-0472">Membrane</keyword>
<proteinExistence type="predicted"/>
<keyword evidence="1" id="KW-0812">Transmembrane</keyword>
<protein>
    <submittedName>
        <fullName evidence="2">Sulfatase</fullName>
    </submittedName>
</protein>
<accession>A0A2T4JSN9</accession>
<evidence type="ECO:0000313" key="3">
    <source>
        <dbReference type="Proteomes" id="UP000241010"/>
    </source>
</evidence>
<feature type="transmembrane region" description="Helical" evidence="1">
    <location>
        <begin position="123"/>
        <end position="141"/>
    </location>
</feature>
<keyword evidence="1" id="KW-1133">Transmembrane helix</keyword>
<name>A0A2T4JSN9_9RHOB</name>
<dbReference type="AlphaFoldDB" id="A0A2T4JSN9"/>
<dbReference type="Proteomes" id="UP000241010">
    <property type="component" value="Unassembled WGS sequence"/>
</dbReference>
<feature type="transmembrane region" description="Helical" evidence="1">
    <location>
        <begin position="88"/>
        <end position="116"/>
    </location>
</feature>
<dbReference type="InterPro" id="IPR017850">
    <property type="entry name" value="Alkaline_phosphatase_core_sf"/>
</dbReference>
<comment type="caution">
    <text evidence="2">The sequence shown here is derived from an EMBL/GenBank/DDBJ whole genome shotgun (WGS) entry which is preliminary data.</text>
</comment>
<evidence type="ECO:0000256" key="1">
    <source>
        <dbReference type="SAM" id="Phobius"/>
    </source>
</evidence>
<evidence type="ECO:0000313" key="2">
    <source>
        <dbReference type="EMBL" id="PTE20931.1"/>
    </source>
</evidence>
<gene>
    <name evidence="2" type="ORF">C5F48_14975</name>
</gene>
<dbReference type="Gene3D" id="3.40.720.10">
    <property type="entry name" value="Alkaline Phosphatase, subunit A"/>
    <property type="match status" value="1"/>
</dbReference>
<keyword evidence="3" id="KW-1185">Reference proteome</keyword>
<feature type="transmembrane region" description="Helical" evidence="1">
    <location>
        <begin position="12"/>
        <end position="31"/>
    </location>
</feature>
<organism evidence="2 3">
    <name type="scientific">Cereibacter changlensis JA139</name>
    <dbReference type="NCBI Taxonomy" id="1188249"/>
    <lineage>
        <taxon>Bacteria</taxon>
        <taxon>Pseudomonadati</taxon>
        <taxon>Pseudomonadota</taxon>
        <taxon>Alphaproteobacteria</taxon>
        <taxon>Rhodobacterales</taxon>
        <taxon>Paracoccaceae</taxon>
        <taxon>Cereibacter</taxon>
    </lineage>
</organism>
<dbReference type="OrthoDB" id="1376015at2"/>
<dbReference type="SUPFAM" id="SSF53649">
    <property type="entry name" value="Alkaline phosphatase-like"/>
    <property type="match status" value="1"/>
</dbReference>
<dbReference type="EMBL" id="PZKG01000075">
    <property type="protein sequence ID" value="PTE20931.1"/>
    <property type="molecule type" value="Genomic_DNA"/>
</dbReference>
<feature type="transmembrane region" description="Helical" evidence="1">
    <location>
        <begin position="43"/>
        <end position="68"/>
    </location>
</feature>
<reference evidence="2 3" key="1">
    <citation type="submission" date="2018-03" db="EMBL/GenBank/DDBJ databases">
        <title>Cereibacter changlensis.</title>
        <authorList>
            <person name="Meyer T.E."/>
            <person name="Miller S."/>
            <person name="Lodha T."/>
            <person name="Gandham S."/>
            <person name="Chintalapati S."/>
            <person name="Chintalapati V.R."/>
        </authorList>
    </citation>
    <scope>NUCLEOTIDE SEQUENCE [LARGE SCALE GENOMIC DNA]</scope>
    <source>
        <strain evidence="2 3">JA139</strain>
    </source>
</reference>
<feature type="non-terminal residue" evidence="2">
    <location>
        <position position="1"/>
    </location>
</feature>